<dbReference type="GeneTree" id="ENSGT00660000097183"/>
<feature type="compositionally biased region" description="Low complexity" evidence="1">
    <location>
        <begin position="1"/>
        <end position="58"/>
    </location>
</feature>
<dbReference type="Proteomes" id="UP000007875">
    <property type="component" value="Unassembled WGS sequence"/>
</dbReference>
<accession>H2Y579</accession>
<dbReference type="Ensembl" id="ENSCSAVT00000000482.1">
    <property type="protein sequence ID" value="ENSCSAVP00000000477.1"/>
    <property type="gene ID" value="ENSCSAVG00000000275.1"/>
</dbReference>
<protein>
    <submittedName>
        <fullName evidence="2">Uncharacterized protein</fullName>
    </submittedName>
</protein>
<sequence>MSIVSQKSNLSLSSNSKSNRISPDGSTSNLSISSELSPTSSTNEEPVKPRSLSRNSSSKSRRSKKKSTSHDDHNSHSFVTSPITSFNQSNASDTFTTIISPMSTSSDASSFETSATSVRSSKHGSESKPRIKDRFLEFFTKRNRSKSLAYGSLLGLHHKHNRDDSSSGYVSDHLATNDHLVMEDYRGNHKYQPPEAANTNHAGRSSMTSSNNDDVINENVMTSSKDDIMIQNEAQITNGRRSVDQHEKETKPLLWNTNNSGQVGSTLHDQETTGNTEKVDQIRPKHSRSLPDMLDVVETKREIPNTLNLHRKSKKET</sequence>
<organism evidence="2 3">
    <name type="scientific">Ciona savignyi</name>
    <name type="common">Pacific transparent sea squirt</name>
    <dbReference type="NCBI Taxonomy" id="51511"/>
    <lineage>
        <taxon>Eukaryota</taxon>
        <taxon>Metazoa</taxon>
        <taxon>Chordata</taxon>
        <taxon>Tunicata</taxon>
        <taxon>Ascidiacea</taxon>
        <taxon>Phlebobranchia</taxon>
        <taxon>Cionidae</taxon>
        <taxon>Ciona</taxon>
    </lineage>
</organism>
<feature type="compositionally biased region" description="Polar residues" evidence="1">
    <location>
        <begin position="255"/>
        <end position="276"/>
    </location>
</feature>
<evidence type="ECO:0000313" key="2">
    <source>
        <dbReference type="Ensembl" id="ENSCSAVP00000000477.1"/>
    </source>
</evidence>
<feature type="compositionally biased region" description="Low complexity" evidence="1">
    <location>
        <begin position="103"/>
        <end position="117"/>
    </location>
</feature>
<feature type="region of interest" description="Disordered" evidence="1">
    <location>
        <begin position="1"/>
        <end position="84"/>
    </location>
</feature>
<proteinExistence type="predicted"/>
<dbReference type="InParanoid" id="H2Y579"/>
<name>H2Y579_CIOSA</name>
<feature type="compositionally biased region" description="Polar residues" evidence="1">
    <location>
        <begin position="197"/>
        <end position="215"/>
    </location>
</feature>
<reference evidence="2" key="3">
    <citation type="submission" date="2025-09" db="UniProtKB">
        <authorList>
            <consortium name="Ensembl"/>
        </authorList>
    </citation>
    <scope>IDENTIFICATION</scope>
</reference>
<evidence type="ECO:0000313" key="3">
    <source>
        <dbReference type="Proteomes" id="UP000007875"/>
    </source>
</evidence>
<dbReference type="HOGENOM" id="CLU_878618_0_0_1"/>
<dbReference type="AlphaFoldDB" id="H2Y579"/>
<reference evidence="2" key="2">
    <citation type="submission" date="2025-08" db="UniProtKB">
        <authorList>
            <consortium name="Ensembl"/>
        </authorList>
    </citation>
    <scope>IDENTIFICATION</scope>
</reference>
<evidence type="ECO:0000256" key="1">
    <source>
        <dbReference type="SAM" id="MobiDB-lite"/>
    </source>
</evidence>
<reference evidence="3" key="1">
    <citation type="submission" date="2003-08" db="EMBL/GenBank/DDBJ databases">
        <authorList>
            <person name="Birren B."/>
            <person name="Nusbaum C."/>
            <person name="Abebe A."/>
            <person name="Abouelleil A."/>
            <person name="Adekoya E."/>
            <person name="Ait-zahra M."/>
            <person name="Allen N."/>
            <person name="Allen T."/>
            <person name="An P."/>
            <person name="Anderson M."/>
            <person name="Anderson S."/>
            <person name="Arachchi H."/>
            <person name="Armbruster J."/>
            <person name="Bachantsang P."/>
            <person name="Baldwin J."/>
            <person name="Barry A."/>
            <person name="Bayul T."/>
            <person name="Blitshsteyn B."/>
            <person name="Bloom T."/>
            <person name="Blye J."/>
            <person name="Boguslavskiy L."/>
            <person name="Borowsky M."/>
            <person name="Boukhgalter B."/>
            <person name="Brunache A."/>
            <person name="Butler J."/>
            <person name="Calixte N."/>
            <person name="Calvo S."/>
            <person name="Camarata J."/>
            <person name="Campo K."/>
            <person name="Chang J."/>
            <person name="Cheshatsang Y."/>
            <person name="Citroen M."/>
            <person name="Collymore A."/>
            <person name="Considine T."/>
            <person name="Cook A."/>
            <person name="Cooke P."/>
            <person name="Corum B."/>
            <person name="Cuomo C."/>
            <person name="David R."/>
            <person name="Dawoe T."/>
            <person name="Degray S."/>
            <person name="Dodge S."/>
            <person name="Dooley K."/>
            <person name="Dorje P."/>
            <person name="Dorjee K."/>
            <person name="Dorris L."/>
            <person name="Duffey N."/>
            <person name="Dupes A."/>
            <person name="Elkins T."/>
            <person name="Engels R."/>
            <person name="Erickson J."/>
            <person name="Farina A."/>
            <person name="Faro S."/>
            <person name="Ferreira P."/>
            <person name="Fischer H."/>
            <person name="Fitzgerald M."/>
            <person name="Foley K."/>
            <person name="Gage D."/>
            <person name="Galagan J."/>
            <person name="Gearin G."/>
            <person name="Gnerre S."/>
            <person name="Gnirke A."/>
            <person name="Goyette A."/>
            <person name="Graham J."/>
            <person name="Grandbois E."/>
            <person name="Gyaltsen K."/>
            <person name="Hafez N."/>
            <person name="Hagopian D."/>
            <person name="Hagos B."/>
            <person name="Hall J."/>
            <person name="Hatcher B."/>
            <person name="Heller A."/>
            <person name="Higgins H."/>
            <person name="Honan T."/>
            <person name="Horn A."/>
            <person name="Houde N."/>
            <person name="Hughes L."/>
            <person name="Hulme W."/>
            <person name="Husby E."/>
            <person name="Iliev I."/>
            <person name="Jaffe D."/>
            <person name="Jones C."/>
            <person name="Kamal M."/>
            <person name="Kamat A."/>
            <person name="Kamvysselis M."/>
            <person name="Karlsson E."/>
            <person name="Kells C."/>
            <person name="Kieu A."/>
            <person name="Kisner P."/>
            <person name="Kodira C."/>
            <person name="Kulbokas E."/>
            <person name="Labutti K."/>
            <person name="Lama D."/>
            <person name="Landers T."/>
            <person name="Leger J."/>
            <person name="Levine S."/>
            <person name="Lewis D."/>
            <person name="Lewis T."/>
            <person name="Lindblad-toh K."/>
            <person name="Liu X."/>
            <person name="Lokyitsang T."/>
            <person name="Lokyitsang Y."/>
            <person name="Lucien O."/>
            <person name="Lui A."/>
            <person name="Ma L.J."/>
            <person name="Mabbitt R."/>
            <person name="Macdonald J."/>
            <person name="Maclean C."/>
            <person name="Major J."/>
            <person name="Manning J."/>
            <person name="Marabella R."/>
            <person name="Maru K."/>
            <person name="Matthews C."/>
            <person name="Mauceli E."/>
            <person name="Mccarthy M."/>
            <person name="Mcdonough S."/>
            <person name="Mcghee T."/>
            <person name="Meldrim J."/>
            <person name="Meneus L."/>
            <person name="Mesirov J."/>
            <person name="Mihalev A."/>
            <person name="Mihova T."/>
            <person name="Mikkelsen T."/>
            <person name="Mlenga V."/>
            <person name="Moru K."/>
            <person name="Mozes J."/>
            <person name="Mulrain L."/>
            <person name="Munson G."/>
            <person name="Naylor J."/>
            <person name="Newes C."/>
            <person name="Nguyen C."/>
            <person name="Nguyen N."/>
            <person name="Nguyen T."/>
            <person name="Nicol R."/>
            <person name="Nielsen C."/>
            <person name="Nizzari M."/>
            <person name="Norbu C."/>
            <person name="Norbu N."/>
            <person name="O'donnell P."/>
            <person name="Okoawo O."/>
            <person name="O'leary S."/>
            <person name="Omotosho B."/>
            <person name="O'neill K."/>
            <person name="Osman S."/>
            <person name="Parker S."/>
            <person name="Perrin D."/>
            <person name="Phunkhang P."/>
            <person name="Piqani B."/>
            <person name="Purcell S."/>
            <person name="Rachupka T."/>
            <person name="Ramasamy U."/>
            <person name="Rameau R."/>
            <person name="Ray V."/>
            <person name="Raymond C."/>
            <person name="Retta R."/>
            <person name="Richardson S."/>
            <person name="Rise C."/>
            <person name="Rodriguez J."/>
            <person name="Rogers J."/>
            <person name="Rogov P."/>
            <person name="Rutman M."/>
            <person name="Schupbach R."/>
            <person name="Seaman C."/>
            <person name="Settipalli S."/>
            <person name="Sharpe T."/>
            <person name="Sheridan J."/>
            <person name="Sherpa N."/>
            <person name="Shi J."/>
            <person name="Smirnov S."/>
            <person name="Smith C."/>
            <person name="Sougnez C."/>
            <person name="Spencer B."/>
            <person name="Stalker J."/>
            <person name="Stange-thomann N."/>
            <person name="Stavropoulos S."/>
            <person name="Stetson K."/>
            <person name="Stone C."/>
            <person name="Stone S."/>
            <person name="Stubbs M."/>
            <person name="Talamas J."/>
            <person name="Tchuinga P."/>
            <person name="Tenzing P."/>
            <person name="Tesfaye S."/>
            <person name="Theodore J."/>
            <person name="Thoulutsang Y."/>
            <person name="Topham K."/>
            <person name="Towey S."/>
            <person name="Tsamla T."/>
            <person name="Tsomo N."/>
            <person name="Vallee D."/>
            <person name="Vassiliev H."/>
            <person name="Venkataraman V."/>
            <person name="Vinson J."/>
            <person name="Vo A."/>
            <person name="Wade C."/>
            <person name="Wang S."/>
            <person name="Wangchuk T."/>
            <person name="Wangdi T."/>
            <person name="Whittaker C."/>
            <person name="Wilkinson J."/>
            <person name="Wu Y."/>
            <person name="Wyman D."/>
            <person name="Yadav S."/>
            <person name="Yang S."/>
            <person name="Yang X."/>
            <person name="Yeager S."/>
            <person name="Yee E."/>
            <person name="Young G."/>
            <person name="Zainoun J."/>
            <person name="Zembeck L."/>
            <person name="Zimmer A."/>
            <person name="Zody M."/>
            <person name="Lander E."/>
        </authorList>
    </citation>
    <scope>NUCLEOTIDE SEQUENCE [LARGE SCALE GENOMIC DNA]</scope>
</reference>
<feature type="region of interest" description="Disordered" evidence="1">
    <location>
        <begin position="190"/>
        <end position="215"/>
    </location>
</feature>
<keyword evidence="3" id="KW-1185">Reference proteome</keyword>
<feature type="region of interest" description="Disordered" evidence="1">
    <location>
        <begin position="102"/>
        <end position="127"/>
    </location>
</feature>
<feature type="region of interest" description="Disordered" evidence="1">
    <location>
        <begin position="254"/>
        <end position="294"/>
    </location>
</feature>